<feature type="region of interest" description="Disordered" evidence="1">
    <location>
        <begin position="83"/>
        <end position="102"/>
    </location>
</feature>
<feature type="compositionally biased region" description="Acidic residues" evidence="1">
    <location>
        <begin position="85"/>
        <end position="102"/>
    </location>
</feature>
<organism evidence="2 3">
    <name type="scientific">Monosporascus cannonballus</name>
    <dbReference type="NCBI Taxonomy" id="155416"/>
    <lineage>
        <taxon>Eukaryota</taxon>
        <taxon>Fungi</taxon>
        <taxon>Dikarya</taxon>
        <taxon>Ascomycota</taxon>
        <taxon>Pezizomycotina</taxon>
        <taxon>Sordariomycetes</taxon>
        <taxon>Xylariomycetidae</taxon>
        <taxon>Xylariales</taxon>
        <taxon>Xylariales incertae sedis</taxon>
        <taxon>Monosporascus</taxon>
    </lineage>
</organism>
<evidence type="ECO:0000313" key="3">
    <source>
        <dbReference type="Proteomes" id="UP000294003"/>
    </source>
</evidence>
<reference evidence="2 3" key="1">
    <citation type="submission" date="2018-06" db="EMBL/GenBank/DDBJ databases">
        <title>Complete Genomes of Monosporascus.</title>
        <authorList>
            <person name="Robinson A.J."/>
            <person name="Natvig D.O."/>
        </authorList>
    </citation>
    <scope>NUCLEOTIDE SEQUENCE [LARGE SCALE GENOMIC DNA]</scope>
    <source>
        <strain evidence="2 3">CBS 609.92</strain>
    </source>
</reference>
<name>A0ABY0GZF3_9PEZI</name>
<gene>
    <name evidence="2" type="ORF">DL762_007512</name>
</gene>
<accession>A0ABY0GZF3</accession>
<comment type="caution">
    <text evidence="2">The sequence shown here is derived from an EMBL/GenBank/DDBJ whole genome shotgun (WGS) entry which is preliminary data.</text>
</comment>
<sequence>MASISSTPSYEHPANRTTSAETDRFKWLLRQYIDDEERSRKNWRWPLPCYTSTKDEKRLADQLAAERHPQADVMRLIVDSAGFGDSEEEGEGAAGAEEEEEEDEALAGFQFDLYWHLYVLLF</sequence>
<evidence type="ECO:0000256" key="1">
    <source>
        <dbReference type="SAM" id="MobiDB-lite"/>
    </source>
</evidence>
<proteinExistence type="predicted"/>
<evidence type="ECO:0000313" key="2">
    <source>
        <dbReference type="EMBL" id="RYO80707.1"/>
    </source>
</evidence>
<dbReference type="Proteomes" id="UP000294003">
    <property type="component" value="Unassembled WGS sequence"/>
</dbReference>
<dbReference type="EMBL" id="QJNS01000279">
    <property type="protein sequence ID" value="RYO80707.1"/>
    <property type="molecule type" value="Genomic_DNA"/>
</dbReference>
<protein>
    <submittedName>
        <fullName evidence="2">Uncharacterized protein</fullName>
    </submittedName>
</protein>
<keyword evidence="3" id="KW-1185">Reference proteome</keyword>